<feature type="binding site" evidence="11">
    <location>
        <begin position="272"/>
        <end position="273"/>
    </location>
    <ligand>
        <name>FMN</name>
        <dbReference type="ChEBI" id="CHEBI:58210"/>
    </ligand>
</feature>
<feature type="binding site" evidence="11">
    <location>
        <position position="193"/>
    </location>
    <ligand>
        <name>FMN</name>
        <dbReference type="ChEBI" id="CHEBI:58210"/>
    </ligand>
</feature>
<dbReference type="InterPro" id="IPR012135">
    <property type="entry name" value="Dihydroorotate_DH_1_2"/>
</dbReference>
<dbReference type="RefSeq" id="WP_056964051.1">
    <property type="nucleotide sequence ID" value="NZ_AZFC01000015.1"/>
</dbReference>
<dbReference type="AlphaFoldDB" id="A0A0R1R6R8"/>
<dbReference type="Gene3D" id="2.30.26.10">
    <property type="entry name" value="Dihydroorotate Dehydrogenase A, chain A, domain 2"/>
    <property type="match status" value="1"/>
</dbReference>
<feature type="binding site" evidence="11">
    <location>
        <position position="46"/>
    </location>
    <ligand>
        <name>substrate</name>
    </ligand>
</feature>
<feature type="binding site" evidence="11">
    <location>
        <position position="165"/>
    </location>
    <ligand>
        <name>FMN</name>
        <dbReference type="ChEBI" id="CHEBI:58210"/>
    </ligand>
</feature>
<organism evidence="13 14">
    <name type="scientific">Levilactobacillus spicheri DSM 15429</name>
    <dbReference type="NCBI Taxonomy" id="1423805"/>
    <lineage>
        <taxon>Bacteria</taxon>
        <taxon>Bacillati</taxon>
        <taxon>Bacillota</taxon>
        <taxon>Bacilli</taxon>
        <taxon>Lactobacillales</taxon>
        <taxon>Lactobacillaceae</taxon>
        <taxon>Levilactobacillus</taxon>
    </lineage>
</organism>
<dbReference type="PROSITE" id="PS00911">
    <property type="entry name" value="DHODEHASE_1"/>
    <property type="match status" value="1"/>
</dbReference>
<comment type="caution">
    <text evidence="13">The sequence shown here is derived from an EMBL/GenBank/DDBJ whole genome shotgun (WGS) entry which is preliminary data.</text>
</comment>
<evidence type="ECO:0000256" key="8">
    <source>
        <dbReference type="ARBA" id="ARBA00022643"/>
    </source>
</evidence>
<dbReference type="InterPro" id="IPR024920">
    <property type="entry name" value="Dihydroorotate_DH_1"/>
</dbReference>
<feature type="binding site" evidence="11">
    <location>
        <begin position="70"/>
        <end position="74"/>
    </location>
    <ligand>
        <name>substrate</name>
    </ligand>
</feature>
<evidence type="ECO:0000256" key="3">
    <source>
        <dbReference type="ARBA" id="ARBA00004725"/>
    </source>
</evidence>
<dbReference type="EMBL" id="AZFC01000015">
    <property type="protein sequence ID" value="KRL48859.1"/>
    <property type="molecule type" value="Genomic_DNA"/>
</dbReference>
<comment type="subcellular location">
    <subcellularLocation>
        <location evidence="2 11">Cytoplasm</location>
    </subcellularLocation>
</comment>
<name>A0A0R1R6R8_9LACO</name>
<dbReference type="InterPro" id="IPR001295">
    <property type="entry name" value="Dihydroorotate_DH_CS"/>
</dbReference>
<evidence type="ECO:0000256" key="11">
    <source>
        <dbReference type="HAMAP-Rule" id="MF_00224"/>
    </source>
</evidence>
<evidence type="ECO:0000256" key="10">
    <source>
        <dbReference type="ARBA" id="ARBA00023002"/>
    </source>
</evidence>
<dbReference type="Gene3D" id="3.20.20.70">
    <property type="entry name" value="Aldolase class I"/>
    <property type="match status" value="1"/>
</dbReference>
<comment type="pathway">
    <text evidence="3 11">Pyrimidine metabolism; UMP biosynthesis via de novo pathway.</text>
</comment>
<evidence type="ECO:0000259" key="12">
    <source>
        <dbReference type="Pfam" id="PF01180"/>
    </source>
</evidence>
<keyword evidence="10 11" id="KW-0560">Oxidoreductase</keyword>
<evidence type="ECO:0000256" key="2">
    <source>
        <dbReference type="ARBA" id="ARBA00004496"/>
    </source>
</evidence>
<comment type="catalytic activity">
    <reaction evidence="1">
        <text>(S)-dihydroorotate + fumarate = orotate + succinate</text>
        <dbReference type="Rhea" id="RHEA:30059"/>
        <dbReference type="ChEBI" id="CHEBI:29806"/>
        <dbReference type="ChEBI" id="CHEBI:30031"/>
        <dbReference type="ChEBI" id="CHEBI:30839"/>
        <dbReference type="ChEBI" id="CHEBI:30864"/>
        <dbReference type="EC" id="1.3.98.1"/>
    </reaction>
</comment>
<dbReference type="InterPro" id="IPR005720">
    <property type="entry name" value="Dihydroorotate_DH_cat"/>
</dbReference>
<evidence type="ECO:0000256" key="9">
    <source>
        <dbReference type="ARBA" id="ARBA00022975"/>
    </source>
</evidence>
<protein>
    <recommendedName>
        <fullName evidence="11">Dihydroorotate dehydrogenase</fullName>
        <shortName evidence="11">DHOD</shortName>
        <shortName evidence="11">DHODase</shortName>
        <shortName evidence="11">DHOdehase</shortName>
        <ecNumber evidence="11">1.3.-.-</ecNumber>
    </recommendedName>
</protein>
<accession>A0A0R1R6R8</accession>
<gene>
    <name evidence="11" type="primary">pyrD</name>
    <name evidence="13" type="ORF">FD37_GL001327</name>
</gene>
<dbReference type="InterPro" id="IPR050074">
    <property type="entry name" value="DHO_dehydrogenase"/>
</dbReference>
<dbReference type="InterPro" id="IPR013785">
    <property type="entry name" value="Aldolase_TIM"/>
</dbReference>
<comment type="caution">
    <text evidence="11">Lacks conserved residue(s) required for the propagation of feature annotation.</text>
</comment>
<dbReference type="Pfam" id="PF01180">
    <property type="entry name" value="DHO_dh"/>
    <property type="match status" value="1"/>
</dbReference>
<feature type="binding site" evidence="11">
    <location>
        <position position="222"/>
    </location>
    <ligand>
        <name>FMN</name>
        <dbReference type="ChEBI" id="CHEBI:58210"/>
    </ligand>
</feature>
<comment type="catalytic activity">
    <reaction evidence="11">
        <text>(S)-dihydroorotate + A = orotate + AH2</text>
        <dbReference type="Rhea" id="RHEA:18073"/>
        <dbReference type="ChEBI" id="CHEBI:13193"/>
        <dbReference type="ChEBI" id="CHEBI:17499"/>
        <dbReference type="ChEBI" id="CHEBI:30839"/>
        <dbReference type="ChEBI" id="CHEBI:30864"/>
    </reaction>
</comment>
<proteinExistence type="inferred from homology"/>
<feature type="binding site" evidence="11">
    <location>
        <begin position="46"/>
        <end position="47"/>
    </location>
    <ligand>
        <name>FMN</name>
        <dbReference type="ChEBI" id="CHEBI:58210"/>
    </ligand>
</feature>
<dbReference type="PATRIC" id="fig|1423805.4.peg.1361"/>
<dbReference type="PIRSF" id="PIRSF000164">
    <property type="entry name" value="DHO_oxidase"/>
    <property type="match status" value="1"/>
</dbReference>
<comment type="cofactor">
    <cofactor evidence="11">
        <name>FMN</name>
        <dbReference type="ChEBI" id="CHEBI:58210"/>
    </cofactor>
    <text evidence="11">Binds 1 FMN per subunit.</text>
</comment>
<keyword evidence="7 11" id="KW-0285">Flavoprotein</keyword>
<comment type="similarity">
    <text evidence="4 11">Belongs to the dihydroorotate dehydrogenase family. Type 1 subfamily.</text>
</comment>
<dbReference type="EC" id="1.3.-.-" evidence="11"/>
<dbReference type="NCBIfam" id="NF002702">
    <property type="entry name" value="PRK02506.1"/>
    <property type="match status" value="1"/>
</dbReference>
<feature type="active site" description="Nucleophile" evidence="11">
    <location>
        <position position="131"/>
    </location>
</feature>
<sequence>MPIKLTSSLAGVTFANPLLNAAGVHCATPTELDEVLASAAGGVVTKSATLAPRDGNVRPRFQALPLGSINSMGLPNQGFDAYLAYACAHQQAATAPVILSLAGLSLADDLAMLRRVQESDFTGLVELNLSCPNVPGKPQVAYDFAAVTRVLDQAFQFFTKRLGIKLPPYLDLAQFDALAAILNRYPLAYVNAINSLGNGLVIDPLTERPVIRPKGGFGGIGGAYVKPTALANVRAWRQRLNPTIGIIGTGGVRTGTDVFEHLLCGADLVQVGTALATEGPAIFARLTRELTAVMATKGYQTLADFRGKLQVR</sequence>
<dbReference type="InterPro" id="IPR033886">
    <property type="entry name" value="DHOD_1A"/>
</dbReference>
<reference evidence="13 14" key="1">
    <citation type="journal article" date="2015" name="Genome Announc.">
        <title>Expanding the biotechnology potential of lactobacilli through comparative genomics of 213 strains and associated genera.</title>
        <authorList>
            <person name="Sun Z."/>
            <person name="Harris H.M."/>
            <person name="McCann A."/>
            <person name="Guo C."/>
            <person name="Argimon S."/>
            <person name="Zhang W."/>
            <person name="Yang X."/>
            <person name="Jeffery I.B."/>
            <person name="Cooney J.C."/>
            <person name="Kagawa T.F."/>
            <person name="Liu W."/>
            <person name="Song Y."/>
            <person name="Salvetti E."/>
            <person name="Wrobel A."/>
            <person name="Rasinkangas P."/>
            <person name="Parkhill J."/>
            <person name="Rea M.C."/>
            <person name="O'Sullivan O."/>
            <person name="Ritari J."/>
            <person name="Douillard F.P."/>
            <person name="Paul Ross R."/>
            <person name="Yang R."/>
            <person name="Briner A.E."/>
            <person name="Felis G.E."/>
            <person name="de Vos W.M."/>
            <person name="Barrangou R."/>
            <person name="Klaenhammer T.R."/>
            <person name="Caufield P.W."/>
            <person name="Cui Y."/>
            <person name="Zhang H."/>
            <person name="O'Toole P.W."/>
        </authorList>
    </citation>
    <scope>NUCLEOTIDE SEQUENCE [LARGE SCALE GENOMIC DNA]</scope>
    <source>
        <strain evidence="13 14">DSM 15429</strain>
    </source>
</reference>
<keyword evidence="9 11" id="KW-0665">Pyrimidine biosynthesis</keyword>
<dbReference type="HAMAP" id="MF_00224">
    <property type="entry name" value="DHO_dh_type1"/>
    <property type="match status" value="1"/>
</dbReference>
<comment type="function">
    <text evidence="11">Catalyzes the conversion of dihydroorotate to orotate.</text>
</comment>
<feature type="domain" description="Dihydroorotate dehydrogenase catalytic" evidence="12">
    <location>
        <begin position="5"/>
        <end position="294"/>
    </location>
</feature>
<dbReference type="PANTHER" id="PTHR48109:SF1">
    <property type="entry name" value="DIHYDROOROTATE DEHYDROGENASE (FUMARATE)"/>
    <property type="match status" value="1"/>
</dbReference>
<keyword evidence="6 11" id="KW-0963">Cytoplasm</keyword>
<dbReference type="GO" id="GO:0006207">
    <property type="term" value="P:'de novo' pyrimidine nucleobase biosynthetic process"/>
    <property type="evidence" value="ECO:0007669"/>
    <property type="project" value="InterPro"/>
</dbReference>
<evidence type="ECO:0000256" key="4">
    <source>
        <dbReference type="ARBA" id="ARBA00008008"/>
    </source>
</evidence>
<dbReference type="PROSITE" id="PS00912">
    <property type="entry name" value="DHODEHASE_2"/>
    <property type="match status" value="1"/>
</dbReference>
<feature type="binding site" evidence="11">
    <location>
        <position position="128"/>
    </location>
    <ligand>
        <name>substrate</name>
    </ligand>
</feature>
<dbReference type="InterPro" id="IPR023359">
    <property type="entry name" value="Dihydro_DH_chainA_dom2"/>
</dbReference>
<dbReference type="Proteomes" id="UP000051835">
    <property type="component" value="Unassembled WGS sequence"/>
</dbReference>
<dbReference type="FunFam" id="3.20.20.70:FF:000027">
    <property type="entry name" value="Dihydropyrimidine dehydrogenase [NADP(+)]"/>
    <property type="match status" value="1"/>
</dbReference>
<dbReference type="SUPFAM" id="SSF51395">
    <property type="entry name" value="FMN-linked oxidoreductases"/>
    <property type="match status" value="1"/>
</dbReference>
<evidence type="ECO:0000256" key="5">
    <source>
        <dbReference type="ARBA" id="ARBA00011738"/>
    </source>
</evidence>
<evidence type="ECO:0000256" key="7">
    <source>
        <dbReference type="ARBA" id="ARBA00022630"/>
    </source>
</evidence>
<evidence type="ECO:0000313" key="13">
    <source>
        <dbReference type="EMBL" id="KRL48859.1"/>
    </source>
</evidence>
<keyword evidence="8 11" id="KW-0288">FMN</keyword>
<dbReference type="UniPathway" id="UPA00070"/>
<dbReference type="GO" id="GO:0044205">
    <property type="term" value="P:'de novo' UMP biosynthetic process"/>
    <property type="evidence" value="ECO:0007669"/>
    <property type="project" value="UniProtKB-UniRule"/>
</dbReference>
<feature type="binding site" evidence="11">
    <location>
        <begin position="194"/>
        <end position="195"/>
    </location>
    <ligand>
        <name>substrate</name>
    </ligand>
</feature>
<evidence type="ECO:0000256" key="1">
    <source>
        <dbReference type="ARBA" id="ARBA00001694"/>
    </source>
</evidence>
<evidence type="ECO:0000256" key="6">
    <source>
        <dbReference type="ARBA" id="ARBA00022490"/>
    </source>
</evidence>
<dbReference type="PANTHER" id="PTHR48109">
    <property type="entry name" value="DIHYDROOROTATE DEHYDROGENASE (QUINONE), MITOCHONDRIAL-RELATED"/>
    <property type="match status" value="1"/>
</dbReference>
<comment type="subunit">
    <text evidence="5">Homodimer.</text>
</comment>
<dbReference type="GO" id="GO:0005737">
    <property type="term" value="C:cytoplasm"/>
    <property type="evidence" value="ECO:0007669"/>
    <property type="project" value="UniProtKB-SubCell"/>
</dbReference>
<dbReference type="CDD" id="cd04741">
    <property type="entry name" value="DHOD_1A_like"/>
    <property type="match status" value="1"/>
</dbReference>
<evidence type="ECO:0000313" key="14">
    <source>
        <dbReference type="Proteomes" id="UP000051835"/>
    </source>
</evidence>
<feature type="binding site" evidence="11">
    <location>
        <begin position="250"/>
        <end position="251"/>
    </location>
    <ligand>
        <name>FMN</name>
        <dbReference type="ChEBI" id="CHEBI:58210"/>
    </ligand>
</feature>
<feature type="binding site" evidence="11">
    <location>
        <position position="128"/>
    </location>
    <ligand>
        <name>FMN</name>
        <dbReference type="ChEBI" id="CHEBI:58210"/>
    </ligand>
</feature>
<dbReference type="GO" id="GO:1990663">
    <property type="term" value="F:dihydroorotate dehydrogenase (fumarate) activity"/>
    <property type="evidence" value="ECO:0007669"/>
    <property type="project" value="UniProtKB-EC"/>
</dbReference>